<protein>
    <submittedName>
        <fullName evidence="1">Uncharacterized protein</fullName>
    </submittedName>
</protein>
<evidence type="ECO:0000313" key="1">
    <source>
        <dbReference type="EMBL" id="GLS45588.1"/>
    </source>
</evidence>
<proteinExistence type="predicted"/>
<keyword evidence="2" id="KW-1185">Reference proteome</keyword>
<comment type="caution">
    <text evidence="1">The sequence shown here is derived from an EMBL/GenBank/DDBJ whole genome shotgun (WGS) entry which is preliminary data.</text>
</comment>
<reference evidence="2" key="1">
    <citation type="journal article" date="2019" name="Int. J. Syst. Evol. Microbiol.">
        <title>The Global Catalogue of Microorganisms (GCM) 10K type strain sequencing project: providing services to taxonomists for standard genome sequencing and annotation.</title>
        <authorList>
            <consortium name="The Broad Institute Genomics Platform"/>
            <consortium name="The Broad Institute Genome Sequencing Center for Infectious Disease"/>
            <person name="Wu L."/>
            <person name="Ma J."/>
        </authorList>
    </citation>
    <scope>NUCLEOTIDE SEQUENCE [LARGE SCALE GENOMIC DNA]</scope>
    <source>
        <strain evidence="2">NBRC 107710</strain>
    </source>
</reference>
<gene>
    <name evidence="1" type="ORF">GCM10007884_35790</name>
</gene>
<name>A0ABQ6D7Q6_9HYPH</name>
<organism evidence="1 2">
    <name type="scientific">Methylobacterium brachythecii</name>
    <dbReference type="NCBI Taxonomy" id="1176177"/>
    <lineage>
        <taxon>Bacteria</taxon>
        <taxon>Pseudomonadati</taxon>
        <taxon>Pseudomonadota</taxon>
        <taxon>Alphaproteobacteria</taxon>
        <taxon>Hyphomicrobiales</taxon>
        <taxon>Methylobacteriaceae</taxon>
        <taxon>Methylobacterium</taxon>
    </lineage>
</organism>
<accession>A0ABQ6D7Q6</accession>
<evidence type="ECO:0000313" key="2">
    <source>
        <dbReference type="Proteomes" id="UP001156881"/>
    </source>
</evidence>
<sequence length="74" mass="8174">MLEARRAAVSRLYVAQDMRGVSLNGAHLRAHGETAGAQWDTQHEHRNHGREVRLQNGKSCCGYAANTFVPNETA</sequence>
<dbReference type="Proteomes" id="UP001156881">
    <property type="component" value="Unassembled WGS sequence"/>
</dbReference>
<dbReference type="EMBL" id="BSPG01000024">
    <property type="protein sequence ID" value="GLS45588.1"/>
    <property type="molecule type" value="Genomic_DNA"/>
</dbReference>